<gene>
    <name evidence="6" type="ORF">Asulf_01990</name>
</gene>
<dbReference type="Proteomes" id="UP000013307">
    <property type="component" value="Chromosome"/>
</dbReference>
<dbReference type="SUPFAM" id="SSF102114">
    <property type="entry name" value="Radical SAM enzymes"/>
    <property type="match status" value="1"/>
</dbReference>
<dbReference type="GeneID" id="15393624"/>
<keyword evidence="7" id="KW-1185">Reference proteome</keyword>
<dbReference type="SFLD" id="SFLDS00029">
    <property type="entry name" value="Radical_SAM"/>
    <property type="match status" value="1"/>
</dbReference>
<dbReference type="GO" id="GO:0051536">
    <property type="term" value="F:iron-sulfur cluster binding"/>
    <property type="evidence" value="ECO:0007669"/>
    <property type="project" value="UniProtKB-KW"/>
</dbReference>
<dbReference type="HOGENOM" id="CLU_048071_0_0_2"/>
<evidence type="ECO:0000256" key="1">
    <source>
        <dbReference type="ARBA" id="ARBA00022691"/>
    </source>
</evidence>
<dbReference type="PANTHER" id="PTHR11228">
    <property type="entry name" value="RADICAL SAM DOMAIN PROTEIN"/>
    <property type="match status" value="1"/>
</dbReference>
<dbReference type="PROSITE" id="PS51918">
    <property type="entry name" value="RADICAL_SAM"/>
    <property type="match status" value="1"/>
</dbReference>
<dbReference type="CDD" id="cd01335">
    <property type="entry name" value="Radical_SAM"/>
    <property type="match status" value="1"/>
</dbReference>
<dbReference type="Gene3D" id="3.20.20.70">
    <property type="entry name" value="Aldolase class I"/>
    <property type="match status" value="1"/>
</dbReference>
<dbReference type="KEGG" id="ast:Asulf_01990"/>
<protein>
    <submittedName>
        <fullName evidence="6">Putative Fe-S oxidoreductase</fullName>
    </submittedName>
</protein>
<dbReference type="RefSeq" id="WP_015591551.1">
    <property type="nucleotide sequence ID" value="NC_021169.1"/>
</dbReference>
<evidence type="ECO:0000256" key="2">
    <source>
        <dbReference type="ARBA" id="ARBA00022723"/>
    </source>
</evidence>
<keyword evidence="1" id="KW-0949">S-adenosyl-L-methionine</keyword>
<dbReference type="InterPro" id="IPR050377">
    <property type="entry name" value="Radical_SAM_PqqE_MftC-like"/>
</dbReference>
<dbReference type="SFLD" id="SFLDG01067">
    <property type="entry name" value="SPASM/twitch_domain_containing"/>
    <property type="match status" value="1"/>
</dbReference>
<dbReference type="Pfam" id="PF04055">
    <property type="entry name" value="Radical_SAM"/>
    <property type="match status" value="1"/>
</dbReference>
<organism evidence="6 7">
    <name type="scientific">Archaeoglobus sulfaticallidus PM70-1</name>
    <dbReference type="NCBI Taxonomy" id="387631"/>
    <lineage>
        <taxon>Archaea</taxon>
        <taxon>Methanobacteriati</taxon>
        <taxon>Methanobacteriota</taxon>
        <taxon>Archaeoglobi</taxon>
        <taxon>Archaeoglobales</taxon>
        <taxon>Archaeoglobaceae</taxon>
        <taxon>Archaeoglobus</taxon>
    </lineage>
</organism>
<dbReference type="GO" id="GO:0003824">
    <property type="term" value="F:catalytic activity"/>
    <property type="evidence" value="ECO:0007669"/>
    <property type="project" value="InterPro"/>
</dbReference>
<sequence length="382" mass="43837">MMLKEYEERGDKVFLLRGIVEVRIPIKAYERLIKRKDKEYIISFGEPRKVLNHITKRELVFVTKESGIPLLGSSSFGLIDRGTNLIQVRPITGCNLRCIFCSVDEGKKSKTRATDYIVDPDYLVEVLKQVVEFKGEGVEVHIDGQGEPLLYPYMEDLLSKISKIKGVSIISMQTNGILLNESKISALEEYVTRFNLSLSSLDRDTASRLSGIKYPVERVTRNAEMIANSKADLLIAPVWVPGINDRDIEKIIEFALEINAGKRFPPLGIQKYIPYKYGRKLKKVMTFKEFYDRLRKWEEEYGVKLILKPEDFGMDKRSRIPHPIKKGEMHSGRIVANGRLFGERMVAVRDRVVTIRCDKRVGDHVKFRITADKDGIFYGEVV</sequence>
<dbReference type="SFLD" id="SFLDG01110">
    <property type="entry name" value="Uncharacterised_Radical_SAM_Su"/>
    <property type="match status" value="1"/>
</dbReference>
<keyword evidence="2" id="KW-0479">Metal-binding</keyword>
<dbReference type="SMART" id="SM00729">
    <property type="entry name" value="Elp3"/>
    <property type="match status" value="1"/>
</dbReference>
<accession>N0BNQ1</accession>
<dbReference type="AlphaFoldDB" id="N0BNQ1"/>
<dbReference type="InterPro" id="IPR013785">
    <property type="entry name" value="Aldolase_TIM"/>
</dbReference>
<name>N0BNQ1_9EURY</name>
<dbReference type="eggNOG" id="arCOG00951">
    <property type="taxonomic scope" value="Archaea"/>
</dbReference>
<dbReference type="InterPro" id="IPR006638">
    <property type="entry name" value="Elp3/MiaA/NifB-like_rSAM"/>
</dbReference>
<dbReference type="InterPro" id="IPR040088">
    <property type="entry name" value="MJ0103-like"/>
</dbReference>
<evidence type="ECO:0000313" key="6">
    <source>
        <dbReference type="EMBL" id="AGK61955.1"/>
    </source>
</evidence>
<dbReference type="EMBL" id="CP005290">
    <property type="protein sequence ID" value="AGK61955.1"/>
    <property type="molecule type" value="Genomic_DNA"/>
</dbReference>
<feature type="domain" description="Radical SAM core" evidence="5">
    <location>
        <begin position="78"/>
        <end position="304"/>
    </location>
</feature>
<reference evidence="6 7" key="1">
    <citation type="journal article" date="2013" name="Genome Announc.">
        <title>Complete Genome Sequence of the Thermophilic and Facultatively Chemolithoautotrophic Sulfate Reducer Archaeoglobus sulfaticallidus Strain PM70-1T.</title>
        <authorList>
            <person name="Stokke R."/>
            <person name="Hocking W.P."/>
            <person name="Steinsbu B.O."/>
            <person name="Steen I.H."/>
        </authorList>
    </citation>
    <scope>NUCLEOTIDE SEQUENCE [LARGE SCALE GENOMIC DNA]</scope>
    <source>
        <strain evidence="6">PM70-1</strain>
    </source>
</reference>
<dbReference type="STRING" id="387631.Asulf_01990"/>
<evidence type="ECO:0000256" key="4">
    <source>
        <dbReference type="ARBA" id="ARBA00023014"/>
    </source>
</evidence>
<dbReference type="InterPro" id="IPR058240">
    <property type="entry name" value="rSAM_sf"/>
</dbReference>
<dbReference type="GO" id="GO:0046872">
    <property type="term" value="F:metal ion binding"/>
    <property type="evidence" value="ECO:0007669"/>
    <property type="project" value="UniProtKB-KW"/>
</dbReference>
<dbReference type="InterPro" id="IPR007197">
    <property type="entry name" value="rSAM"/>
</dbReference>
<keyword evidence="3" id="KW-0408">Iron</keyword>
<proteinExistence type="predicted"/>
<evidence type="ECO:0000313" key="7">
    <source>
        <dbReference type="Proteomes" id="UP000013307"/>
    </source>
</evidence>
<dbReference type="PANTHER" id="PTHR11228:SF35">
    <property type="entry name" value="MOLYBDENUM COFACTOR BIOSYNTHESIS PROTEIN A-RELATED"/>
    <property type="match status" value="1"/>
</dbReference>
<evidence type="ECO:0000256" key="3">
    <source>
        <dbReference type="ARBA" id="ARBA00023004"/>
    </source>
</evidence>
<keyword evidence="4" id="KW-0411">Iron-sulfur</keyword>
<evidence type="ECO:0000259" key="5">
    <source>
        <dbReference type="PROSITE" id="PS51918"/>
    </source>
</evidence>